<evidence type="ECO:0000256" key="1">
    <source>
        <dbReference type="SAM" id="SignalP"/>
    </source>
</evidence>
<organism evidence="2 3">
    <name type="scientific">Nelumbo nucifera</name>
    <name type="common">Sacred lotus</name>
    <dbReference type="NCBI Taxonomy" id="4432"/>
    <lineage>
        <taxon>Eukaryota</taxon>
        <taxon>Viridiplantae</taxon>
        <taxon>Streptophyta</taxon>
        <taxon>Embryophyta</taxon>
        <taxon>Tracheophyta</taxon>
        <taxon>Spermatophyta</taxon>
        <taxon>Magnoliopsida</taxon>
        <taxon>Proteales</taxon>
        <taxon>Nelumbonaceae</taxon>
        <taxon>Nelumbo</taxon>
    </lineage>
</organism>
<name>A0A822YHT4_NELNU</name>
<evidence type="ECO:0000313" key="3">
    <source>
        <dbReference type="Proteomes" id="UP000607653"/>
    </source>
</evidence>
<gene>
    <name evidence="2" type="ORF">HUJ06_030486</name>
</gene>
<evidence type="ECO:0000313" key="2">
    <source>
        <dbReference type="EMBL" id="DAD29018.1"/>
    </source>
</evidence>
<keyword evidence="1" id="KW-0732">Signal</keyword>
<feature type="chain" id="PRO_5032314664" evidence="1">
    <location>
        <begin position="17"/>
        <end position="46"/>
    </location>
</feature>
<proteinExistence type="predicted"/>
<comment type="caution">
    <text evidence="2">The sequence shown here is derived from an EMBL/GenBank/DDBJ whole genome shotgun (WGS) entry which is preliminary data.</text>
</comment>
<dbReference type="EMBL" id="DUZY01000002">
    <property type="protein sequence ID" value="DAD29018.1"/>
    <property type="molecule type" value="Genomic_DNA"/>
</dbReference>
<keyword evidence="3" id="KW-1185">Reference proteome</keyword>
<sequence length="46" mass="5291">MRSVLLCLVLWLHILARHLETHAQIYCGTRRHLGSVSALEMANTYL</sequence>
<accession>A0A822YHT4</accession>
<feature type="signal peptide" evidence="1">
    <location>
        <begin position="1"/>
        <end position="16"/>
    </location>
</feature>
<reference evidence="2 3" key="1">
    <citation type="journal article" date="2020" name="Mol. Biol. Evol.">
        <title>Distinct Expression and Methylation Patterns for Genes with Different Fates following a Single Whole-Genome Duplication in Flowering Plants.</title>
        <authorList>
            <person name="Shi T."/>
            <person name="Rahmani R.S."/>
            <person name="Gugger P.F."/>
            <person name="Wang M."/>
            <person name="Li H."/>
            <person name="Zhang Y."/>
            <person name="Li Z."/>
            <person name="Wang Q."/>
            <person name="Van de Peer Y."/>
            <person name="Marchal K."/>
            <person name="Chen J."/>
        </authorList>
    </citation>
    <scope>NUCLEOTIDE SEQUENCE [LARGE SCALE GENOMIC DNA]</scope>
    <source>
        <tissue evidence="2">Leaf</tissue>
    </source>
</reference>
<protein>
    <submittedName>
        <fullName evidence="2">Uncharacterized protein</fullName>
    </submittedName>
</protein>
<dbReference type="Proteomes" id="UP000607653">
    <property type="component" value="Unassembled WGS sequence"/>
</dbReference>
<dbReference type="AlphaFoldDB" id="A0A822YHT4"/>